<dbReference type="CDD" id="cd06261">
    <property type="entry name" value="TM_PBP2"/>
    <property type="match status" value="1"/>
</dbReference>
<name>A0ABT2UC68_9BACL</name>
<feature type="transmembrane region" description="Helical" evidence="7">
    <location>
        <begin position="282"/>
        <end position="303"/>
    </location>
</feature>
<protein>
    <submittedName>
        <fullName evidence="9">ABC transporter permease subunit</fullName>
    </submittedName>
</protein>
<evidence type="ECO:0000256" key="5">
    <source>
        <dbReference type="ARBA" id="ARBA00022989"/>
    </source>
</evidence>
<gene>
    <name evidence="9" type="ORF">OB236_08800</name>
</gene>
<sequence length="315" mass="35729">MTSNKFVTGLNGNVISPNFIRRKISKNWQLYLFLLPAFIYFLVFHYIPIYGVQIAFKNYIASKGIWGSPWIGFDHFDRFFRSYYFWQLVGNTVLINLYQLVLFPVSIIVALSIHELKHAAFKRFVQLVTYTPHFISVVVISGMILSFLSPTTGIVNVFVRAFGGESIAFLTDPGWFKSVFVLSGEWQNLGWGAIIYLAALSGINPELHEAAQIDGATRVQRIFAINIPGIMPTIIILFILNLGSFMNVGFEKIYLLQNPLNMNASDVIQTHVYRNGLLQAQYSYTAAIGLFNNVINFSVLLLFNQLARRSGNSLW</sequence>
<dbReference type="Proteomes" id="UP001652445">
    <property type="component" value="Unassembled WGS sequence"/>
</dbReference>
<dbReference type="RefSeq" id="WP_262683618.1">
    <property type="nucleotide sequence ID" value="NZ_JAOQIO010000022.1"/>
</dbReference>
<accession>A0ABT2UC68</accession>
<evidence type="ECO:0000256" key="7">
    <source>
        <dbReference type="RuleBase" id="RU363032"/>
    </source>
</evidence>
<feature type="transmembrane region" description="Helical" evidence="7">
    <location>
        <begin position="93"/>
        <end position="113"/>
    </location>
</feature>
<keyword evidence="10" id="KW-1185">Reference proteome</keyword>
<keyword evidence="2 7" id="KW-0813">Transport</keyword>
<evidence type="ECO:0000259" key="8">
    <source>
        <dbReference type="PROSITE" id="PS50928"/>
    </source>
</evidence>
<keyword evidence="5 7" id="KW-1133">Transmembrane helix</keyword>
<feature type="domain" description="ABC transmembrane type-1" evidence="8">
    <location>
        <begin position="88"/>
        <end position="303"/>
    </location>
</feature>
<comment type="subcellular location">
    <subcellularLocation>
        <location evidence="1 7">Cell membrane</location>
        <topology evidence="1 7">Multi-pass membrane protein</topology>
    </subcellularLocation>
</comment>
<organism evidence="9 10">
    <name type="scientific">Paenibacillus baimaensis</name>
    <dbReference type="NCBI Taxonomy" id="2982185"/>
    <lineage>
        <taxon>Bacteria</taxon>
        <taxon>Bacillati</taxon>
        <taxon>Bacillota</taxon>
        <taxon>Bacilli</taxon>
        <taxon>Bacillales</taxon>
        <taxon>Paenibacillaceae</taxon>
        <taxon>Paenibacillus</taxon>
    </lineage>
</organism>
<dbReference type="InterPro" id="IPR035906">
    <property type="entry name" value="MetI-like_sf"/>
</dbReference>
<dbReference type="EMBL" id="JAOQIO010000022">
    <property type="protein sequence ID" value="MCU6792224.1"/>
    <property type="molecule type" value="Genomic_DNA"/>
</dbReference>
<dbReference type="Gene3D" id="1.10.3720.10">
    <property type="entry name" value="MetI-like"/>
    <property type="match status" value="1"/>
</dbReference>
<dbReference type="PROSITE" id="PS50928">
    <property type="entry name" value="ABC_TM1"/>
    <property type="match status" value="1"/>
</dbReference>
<keyword evidence="3" id="KW-1003">Cell membrane</keyword>
<comment type="similarity">
    <text evidence="7">Belongs to the binding-protein-dependent transport system permease family.</text>
</comment>
<feature type="transmembrane region" description="Helical" evidence="7">
    <location>
        <begin position="134"/>
        <end position="159"/>
    </location>
</feature>
<keyword evidence="4 7" id="KW-0812">Transmembrane</keyword>
<reference evidence="9 10" key="1">
    <citation type="submission" date="2022-09" db="EMBL/GenBank/DDBJ databases">
        <authorList>
            <person name="Han X.L."/>
            <person name="Wang Q."/>
            <person name="Lu T."/>
        </authorList>
    </citation>
    <scope>NUCLEOTIDE SEQUENCE [LARGE SCALE GENOMIC DNA]</scope>
    <source>
        <strain evidence="9 10">WQ 127069</strain>
    </source>
</reference>
<feature type="transmembrane region" description="Helical" evidence="7">
    <location>
        <begin position="30"/>
        <end position="49"/>
    </location>
</feature>
<feature type="transmembrane region" description="Helical" evidence="7">
    <location>
        <begin position="223"/>
        <end position="246"/>
    </location>
</feature>
<dbReference type="Pfam" id="PF00528">
    <property type="entry name" value="BPD_transp_1"/>
    <property type="match status" value="1"/>
</dbReference>
<evidence type="ECO:0000313" key="9">
    <source>
        <dbReference type="EMBL" id="MCU6792224.1"/>
    </source>
</evidence>
<proteinExistence type="inferred from homology"/>
<evidence type="ECO:0000256" key="4">
    <source>
        <dbReference type="ARBA" id="ARBA00022692"/>
    </source>
</evidence>
<dbReference type="InterPro" id="IPR000515">
    <property type="entry name" value="MetI-like"/>
</dbReference>
<dbReference type="PANTHER" id="PTHR43227">
    <property type="entry name" value="BLL4140 PROTEIN"/>
    <property type="match status" value="1"/>
</dbReference>
<dbReference type="PANTHER" id="PTHR43227:SF11">
    <property type="entry name" value="BLL4140 PROTEIN"/>
    <property type="match status" value="1"/>
</dbReference>
<comment type="caution">
    <text evidence="9">The sequence shown here is derived from an EMBL/GenBank/DDBJ whole genome shotgun (WGS) entry which is preliminary data.</text>
</comment>
<evidence type="ECO:0000256" key="1">
    <source>
        <dbReference type="ARBA" id="ARBA00004651"/>
    </source>
</evidence>
<evidence type="ECO:0000256" key="6">
    <source>
        <dbReference type="ARBA" id="ARBA00023136"/>
    </source>
</evidence>
<evidence type="ECO:0000313" key="10">
    <source>
        <dbReference type="Proteomes" id="UP001652445"/>
    </source>
</evidence>
<keyword evidence="6 7" id="KW-0472">Membrane</keyword>
<evidence type="ECO:0000256" key="2">
    <source>
        <dbReference type="ARBA" id="ARBA00022448"/>
    </source>
</evidence>
<dbReference type="InterPro" id="IPR050809">
    <property type="entry name" value="UgpAE/MalFG_permease"/>
</dbReference>
<dbReference type="SUPFAM" id="SSF161098">
    <property type="entry name" value="MetI-like"/>
    <property type="match status" value="1"/>
</dbReference>
<evidence type="ECO:0000256" key="3">
    <source>
        <dbReference type="ARBA" id="ARBA00022475"/>
    </source>
</evidence>
<feature type="transmembrane region" description="Helical" evidence="7">
    <location>
        <begin position="179"/>
        <end position="203"/>
    </location>
</feature>